<comment type="subcellular location">
    <subcellularLocation>
        <location evidence="1">Periplasm</location>
    </subcellularLocation>
</comment>
<proteinExistence type="predicted"/>
<dbReference type="EMBL" id="JACOMF010000002">
    <property type="protein sequence ID" value="MBC4014302.1"/>
    <property type="molecule type" value="Genomic_DNA"/>
</dbReference>
<keyword evidence="6" id="KW-0249">Electron transport</keyword>
<evidence type="ECO:0000256" key="1">
    <source>
        <dbReference type="ARBA" id="ARBA00004418"/>
    </source>
</evidence>
<keyword evidence="4 9" id="KW-0479">Metal-binding</keyword>
<gene>
    <name evidence="12" type="ORF">H7965_03115</name>
</gene>
<feature type="binding site" description="covalent" evidence="8">
    <location>
        <position position="134"/>
    </location>
    <ligand>
        <name>heme c</name>
        <dbReference type="ChEBI" id="CHEBI:61717"/>
        <label>2</label>
    </ligand>
</feature>
<protein>
    <submittedName>
        <fullName evidence="12">C-type cytochrome</fullName>
    </submittedName>
</protein>
<keyword evidence="5" id="KW-0574">Periplasm</keyword>
<dbReference type="PROSITE" id="PS51007">
    <property type="entry name" value="CYTC"/>
    <property type="match status" value="2"/>
</dbReference>
<reference evidence="12" key="1">
    <citation type="submission" date="2020-08" db="EMBL/GenBank/DDBJ databases">
        <authorList>
            <person name="Hu Y."/>
            <person name="Nguyen S.V."/>
            <person name="Li F."/>
            <person name="Fanning S."/>
        </authorList>
    </citation>
    <scope>NUCLEOTIDE SEQUENCE</scope>
    <source>
        <strain evidence="12">SYSU D8009</strain>
    </source>
</reference>
<evidence type="ECO:0000256" key="10">
    <source>
        <dbReference type="SAM" id="SignalP"/>
    </source>
</evidence>
<feature type="binding site" description="axial binding residue" evidence="9">
    <location>
        <position position="175"/>
    </location>
    <ligand>
        <name>heme c</name>
        <dbReference type="ChEBI" id="CHEBI:61717"/>
        <label>2</label>
    </ligand>
    <ligandPart>
        <name>Fe</name>
        <dbReference type="ChEBI" id="CHEBI:18248"/>
    </ligandPart>
</feature>
<dbReference type="InterPro" id="IPR009056">
    <property type="entry name" value="Cyt_c-like_dom"/>
</dbReference>
<comment type="PTM">
    <text evidence="8">Binds 2 heme c groups covalently per subunit.</text>
</comment>
<comment type="caution">
    <text evidence="12">The sequence shown here is derived from an EMBL/GenBank/DDBJ whole genome shotgun (WGS) entry which is preliminary data.</text>
</comment>
<keyword evidence="7 9" id="KW-0408">Iron</keyword>
<feature type="signal peptide" evidence="10">
    <location>
        <begin position="1"/>
        <end position="24"/>
    </location>
</feature>
<evidence type="ECO:0000256" key="2">
    <source>
        <dbReference type="ARBA" id="ARBA00022448"/>
    </source>
</evidence>
<dbReference type="Pfam" id="PF00034">
    <property type="entry name" value="Cytochrom_C"/>
    <property type="match status" value="1"/>
</dbReference>
<dbReference type="AlphaFoldDB" id="A0A9X0QVQ9"/>
<keyword evidence="2" id="KW-0813">Transport</keyword>
<evidence type="ECO:0000313" key="12">
    <source>
        <dbReference type="EMBL" id="MBC4014302.1"/>
    </source>
</evidence>
<sequence>MAHRLPAAAALLAAVALASAGAAAGDAGRGAALAEARGCGGCHGPQGVSAMENIPSLAGHPDEFIALQLILFREGLRDVPPMTQLAQGLTDQEVEDLAAFYAGLPAGHVERPPRDPARYQAGAVLAERLRCGACHLADFRGRAQMPRLTGQREDYLAHALAEYRDGTRRGTDTNMNAVMFGVTDAEIAALAHFMAQQ</sequence>
<feature type="domain" description="Cytochrome c" evidence="11">
    <location>
        <begin position="25"/>
        <end position="105"/>
    </location>
</feature>
<dbReference type="Pfam" id="PF13442">
    <property type="entry name" value="Cytochrome_CBB3"/>
    <property type="match status" value="1"/>
</dbReference>
<name>A0A9X0QVQ9_9PROT</name>
<dbReference type="Proteomes" id="UP000600101">
    <property type="component" value="Unassembled WGS sequence"/>
</dbReference>
<dbReference type="GO" id="GO:0042597">
    <property type="term" value="C:periplasmic space"/>
    <property type="evidence" value="ECO:0007669"/>
    <property type="project" value="UniProtKB-SubCell"/>
</dbReference>
<dbReference type="PANTHER" id="PTHR33751:SF9">
    <property type="entry name" value="CYTOCHROME C4"/>
    <property type="match status" value="1"/>
</dbReference>
<feature type="binding site" description="axial binding residue" evidence="9">
    <location>
        <position position="135"/>
    </location>
    <ligand>
        <name>heme c</name>
        <dbReference type="ChEBI" id="CHEBI:61717"/>
        <label>2</label>
    </ligand>
    <ligandPart>
        <name>Fe</name>
        <dbReference type="ChEBI" id="CHEBI:18248"/>
    </ligandPart>
</feature>
<dbReference type="InterPro" id="IPR050597">
    <property type="entry name" value="Cytochrome_c_Oxidase_Subunit"/>
</dbReference>
<accession>A0A9X0QVQ9</accession>
<dbReference type="Gene3D" id="1.10.760.10">
    <property type="entry name" value="Cytochrome c-like domain"/>
    <property type="match status" value="2"/>
</dbReference>
<keyword evidence="13" id="KW-1185">Reference proteome</keyword>
<dbReference type="GO" id="GO:0009055">
    <property type="term" value="F:electron transfer activity"/>
    <property type="evidence" value="ECO:0007669"/>
    <property type="project" value="InterPro"/>
</dbReference>
<evidence type="ECO:0000256" key="7">
    <source>
        <dbReference type="ARBA" id="ARBA00023004"/>
    </source>
</evidence>
<feature type="binding site" description="axial binding residue" evidence="9">
    <location>
        <position position="43"/>
    </location>
    <ligand>
        <name>heme c</name>
        <dbReference type="ChEBI" id="CHEBI:61717"/>
        <label>1</label>
    </ligand>
    <ligandPart>
        <name>Fe</name>
        <dbReference type="ChEBI" id="CHEBI:18248"/>
    </ligandPart>
</feature>
<evidence type="ECO:0000256" key="3">
    <source>
        <dbReference type="ARBA" id="ARBA00022617"/>
    </source>
</evidence>
<evidence type="ECO:0000256" key="8">
    <source>
        <dbReference type="PIRSR" id="PIRSR000005-1"/>
    </source>
</evidence>
<evidence type="ECO:0000259" key="11">
    <source>
        <dbReference type="PROSITE" id="PS51007"/>
    </source>
</evidence>
<evidence type="ECO:0000256" key="6">
    <source>
        <dbReference type="ARBA" id="ARBA00022982"/>
    </source>
</evidence>
<evidence type="ECO:0000313" key="13">
    <source>
        <dbReference type="Proteomes" id="UP000600101"/>
    </source>
</evidence>
<feature type="domain" description="Cytochrome c" evidence="11">
    <location>
        <begin position="117"/>
        <end position="197"/>
    </location>
</feature>
<evidence type="ECO:0000256" key="5">
    <source>
        <dbReference type="ARBA" id="ARBA00022764"/>
    </source>
</evidence>
<dbReference type="RefSeq" id="WP_186769060.1">
    <property type="nucleotide sequence ID" value="NZ_JACOMF010000002.1"/>
</dbReference>
<dbReference type="GO" id="GO:0020037">
    <property type="term" value="F:heme binding"/>
    <property type="evidence" value="ECO:0007669"/>
    <property type="project" value="InterPro"/>
</dbReference>
<feature type="chain" id="PRO_5040797923" evidence="10">
    <location>
        <begin position="25"/>
        <end position="197"/>
    </location>
</feature>
<dbReference type="InterPro" id="IPR024167">
    <property type="entry name" value="Cytochrome_c4-like"/>
</dbReference>
<feature type="binding site" description="covalent" evidence="8">
    <location>
        <position position="131"/>
    </location>
    <ligand>
        <name>heme c</name>
        <dbReference type="ChEBI" id="CHEBI:61717"/>
        <label>2</label>
    </ligand>
</feature>
<organism evidence="12 13">
    <name type="scientific">Siccirubricoccus deserti</name>
    <dbReference type="NCBI Taxonomy" id="2013562"/>
    <lineage>
        <taxon>Bacteria</taxon>
        <taxon>Pseudomonadati</taxon>
        <taxon>Pseudomonadota</taxon>
        <taxon>Alphaproteobacteria</taxon>
        <taxon>Acetobacterales</taxon>
        <taxon>Roseomonadaceae</taxon>
        <taxon>Siccirubricoccus</taxon>
    </lineage>
</organism>
<keyword evidence="3 8" id="KW-0349">Heme</keyword>
<dbReference type="PIRSF" id="PIRSF000005">
    <property type="entry name" value="Cytochrome_c4"/>
    <property type="match status" value="1"/>
</dbReference>
<dbReference type="GO" id="GO:0005506">
    <property type="term" value="F:iron ion binding"/>
    <property type="evidence" value="ECO:0007669"/>
    <property type="project" value="InterPro"/>
</dbReference>
<feature type="binding site" description="axial binding residue" evidence="9">
    <location>
        <position position="82"/>
    </location>
    <ligand>
        <name>heme c</name>
        <dbReference type="ChEBI" id="CHEBI:61717"/>
        <label>1</label>
    </ligand>
    <ligandPart>
        <name>Fe</name>
        <dbReference type="ChEBI" id="CHEBI:18248"/>
    </ligandPart>
</feature>
<keyword evidence="10" id="KW-0732">Signal</keyword>
<evidence type="ECO:0000256" key="4">
    <source>
        <dbReference type="ARBA" id="ARBA00022723"/>
    </source>
</evidence>
<feature type="binding site" description="covalent" evidence="8">
    <location>
        <position position="42"/>
    </location>
    <ligand>
        <name>heme c</name>
        <dbReference type="ChEBI" id="CHEBI:61717"/>
        <label>1</label>
    </ligand>
</feature>
<evidence type="ECO:0000256" key="9">
    <source>
        <dbReference type="PIRSR" id="PIRSR000005-2"/>
    </source>
</evidence>
<dbReference type="SUPFAM" id="SSF46626">
    <property type="entry name" value="Cytochrome c"/>
    <property type="match status" value="2"/>
</dbReference>
<feature type="binding site" description="covalent" evidence="8">
    <location>
        <position position="39"/>
    </location>
    <ligand>
        <name>heme c</name>
        <dbReference type="ChEBI" id="CHEBI:61717"/>
        <label>1</label>
    </ligand>
</feature>
<dbReference type="PANTHER" id="PTHR33751">
    <property type="entry name" value="CBB3-TYPE CYTOCHROME C OXIDASE SUBUNIT FIXP"/>
    <property type="match status" value="1"/>
</dbReference>
<dbReference type="InterPro" id="IPR036909">
    <property type="entry name" value="Cyt_c-like_dom_sf"/>
</dbReference>